<sequence length="548" mass="58267">MARDGAADSDLRSISDWSEPLHLAFLSQPFVPRPLVGEKKTEGVEVGSVLIKLLPHAPSLTLGVLVLPLSTVSPLYEGLSLRTLQRRIKRSAGLSQAGEAASQANKGTDSALFGELVESVQRALQGQDGTQRWLDCEIGRGEASLTLHHSSPTADFTVSFDLSSLDREDGPRVVRDHLLLPLASMAHPQEAPSSEALVRLLGNRESATKLMNAGESLAGRASTTLHEQRERLSSPQIEVTNPSPPPRKSVSPHQRRSPTRTRSPTLSKSRSPEETRSLAAPSYTPSKSSASSSSSAIPRTPSSSVKKAVPQTVIRPEGDDDDDEEDIVIFNPTPTSSSHRSRQSNGRPESEEQRRLDAQSPTPGSRQTAAAAAAAVAGQDLTPSGPGKRAQAEKDKDKENEEEEEEEEEELSLGSKGPKATPQMIIQQRQAGDAESEQGDTTMRPANIGESPPPTRRTTGVRSPLLPPASTFESMPPTPVQVDPANQELPSTATATAGQDGAPPTLQAPPLPTSSLTHAEVVDGPSSGGAGGRGTSRYTRGLAKRKRI</sequence>
<dbReference type="GeneID" id="37016783"/>
<evidence type="ECO:0000313" key="2">
    <source>
        <dbReference type="EMBL" id="PWN19366.1"/>
    </source>
</evidence>
<reference evidence="2 3" key="1">
    <citation type="journal article" date="2018" name="Mol. Biol. Evol.">
        <title>Broad Genomic Sampling Reveals a Smut Pathogenic Ancestry of the Fungal Clade Ustilaginomycotina.</title>
        <authorList>
            <person name="Kijpornyongpan T."/>
            <person name="Mondo S.J."/>
            <person name="Barry K."/>
            <person name="Sandor L."/>
            <person name="Lee J."/>
            <person name="Lipzen A."/>
            <person name="Pangilinan J."/>
            <person name="LaButti K."/>
            <person name="Hainaut M."/>
            <person name="Henrissat B."/>
            <person name="Grigoriev I.V."/>
            <person name="Spatafora J.W."/>
            <person name="Aime M.C."/>
        </authorList>
    </citation>
    <scope>NUCLEOTIDE SEQUENCE [LARGE SCALE GENOMIC DNA]</scope>
    <source>
        <strain evidence="2 3">MCA 4718</strain>
    </source>
</reference>
<feature type="compositionally biased region" description="Basic and acidic residues" evidence="1">
    <location>
        <begin position="348"/>
        <end position="357"/>
    </location>
</feature>
<feature type="compositionally biased region" description="Basic and acidic residues" evidence="1">
    <location>
        <begin position="390"/>
        <end position="399"/>
    </location>
</feature>
<dbReference type="Proteomes" id="UP000245942">
    <property type="component" value="Unassembled WGS sequence"/>
</dbReference>
<protein>
    <submittedName>
        <fullName evidence="2">Uncharacterized protein</fullName>
    </submittedName>
</protein>
<feature type="compositionally biased region" description="Polar residues" evidence="1">
    <location>
        <begin position="488"/>
        <end position="497"/>
    </location>
</feature>
<feature type="region of interest" description="Disordered" evidence="1">
    <location>
        <begin position="214"/>
        <end position="548"/>
    </location>
</feature>
<dbReference type="RefSeq" id="XP_025346526.1">
    <property type="nucleotide sequence ID" value="XM_025495049.1"/>
</dbReference>
<gene>
    <name evidence="2" type="ORF">BCV69DRAFT_313633</name>
</gene>
<proteinExistence type="predicted"/>
<evidence type="ECO:0000313" key="3">
    <source>
        <dbReference type="Proteomes" id="UP000245942"/>
    </source>
</evidence>
<name>A0A316U1X6_9BASI</name>
<feature type="compositionally biased region" description="Acidic residues" evidence="1">
    <location>
        <begin position="318"/>
        <end position="327"/>
    </location>
</feature>
<dbReference type="EMBL" id="KZ819331">
    <property type="protein sequence ID" value="PWN19366.1"/>
    <property type="molecule type" value="Genomic_DNA"/>
</dbReference>
<accession>A0A316U1X6</accession>
<feature type="compositionally biased region" description="Low complexity" evidence="1">
    <location>
        <begin position="260"/>
        <end position="269"/>
    </location>
</feature>
<dbReference type="AlphaFoldDB" id="A0A316U1X6"/>
<feature type="compositionally biased region" description="Low complexity" evidence="1">
    <location>
        <begin position="279"/>
        <end position="304"/>
    </location>
</feature>
<evidence type="ECO:0000256" key="1">
    <source>
        <dbReference type="SAM" id="MobiDB-lite"/>
    </source>
</evidence>
<organism evidence="2 3">
    <name type="scientific">Pseudomicrostroma glucosiphilum</name>
    <dbReference type="NCBI Taxonomy" id="1684307"/>
    <lineage>
        <taxon>Eukaryota</taxon>
        <taxon>Fungi</taxon>
        <taxon>Dikarya</taxon>
        <taxon>Basidiomycota</taxon>
        <taxon>Ustilaginomycotina</taxon>
        <taxon>Exobasidiomycetes</taxon>
        <taxon>Microstromatales</taxon>
        <taxon>Microstromatales incertae sedis</taxon>
        <taxon>Pseudomicrostroma</taxon>
    </lineage>
</organism>
<feature type="compositionally biased region" description="Polar residues" evidence="1">
    <location>
        <begin position="359"/>
        <end position="368"/>
    </location>
</feature>
<feature type="compositionally biased region" description="Acidic residues" evidence="1">
    <location>
        <begin position="400"/>
        <end position="411"/>
    </location>
</feature>
<feature type="compositionally biased region" description="Polar residues" evidence="1">
    <location>
        <begin position="332"/>
        <end position="347"/>
    </location>
</feature>
<keyword evidence="3" id="KW-1185">Reference proteome</keyword>